<reference evidence="10 11" key="1">
    <citation type="submission" date="2015-01" db="EMBL/GenBank/DDBJ databases">
        <authorList>
            <person name="Filippidou S."/>
            <person name="Jeanneret N."/>
            <person name="Russel-Delif L."/>
            <person name="Junier T."/>
            <person name="Wunderlin T."/>
            <person name="Molina V."/>
            <person name="Johnson S.L."/>
            <person name="Davenport K.W."/>
            <person name="Chain P.S."/>
            <person name="Dorador C."/>
            <person name="Junier P."/>
        </authorList>
    </citation>
    <scope>NUCLEOTIDE SEQUENCE [LARGE SCALE GENOMIC DNA]</scope>
    <source>
        <strain evidence="10 11">Et7/4</strain>
    </source>
</reference>
<dbReference type="GO" id="GO:0009847">
    <property type="term" value="P:spore germination"/>
    <property type="evidence" value="ECO:0007669"/>
    <property type="project" value="InterPro"/>
</dbReference>
<dbReference type="InterPro" id="IPR057336">
    <property type="entry name" value="GerAC_N"/>
</dbReference>
<dbReference type="Gene3D" id="3.30.300.210">
    <property type="entry name" value="Nutrient germinant receptor protein C, domain 3"/>
    <property type="match status" value="1"/>
</dbReference>
<feature type="domain" description="Spore germination protein N-terminal" evidence="9">
    <location>
        <begin position="20"/>
        <end position="197"/>
    </location>
</feature>
<evidence type="ECO:0000313" key="11">
    <source>
        <dbReference type="Proteomes" id="UP000032522"/>
    </source>
</evidence>
<comment type="caution">
    <text evidence="10">The sequence shown here is derived from an EMBL/GenBank/DDBJ whole genome shotgun (WGS) entry which is preliminary data.</text>
</comment>
<gene>
    <name evidence="10" type="ORF">LG52_1198</name>
</gene>
<dbReference type="RefSeq" id="WP_044731290.1">
    <property type="nucleotide sequence ID" value="NZ_JYBP01000003.1"/>
</dbReference>
<evidence type="ECO:0000256" key="1">
    <source>
        <dbReference type="ARBA" id="ARBA00004635"/>
    </source>
</evidence>
<dbReference type="Pfam" id="PF25198">
    <property type="entry name" value="Spore_GerAC_N"/>
    <property type="match status" value="1"/>
</dbReference>
<evidence type="ECO:0000256" key="6">
    <source>
        <dbReference type="ARBA" id="ARBA00023139"/>
    </source>
</evidence>
<sequence length="382" mass="43279">MRKRLLPFIASVILLGGCWDTRNIDHIVYVHSIGVDYKNGQVIAYVQLVGFTALAKVEAGGGKEKAAVSIGKAAGETFNIATDKIYPSIQQRVSWDHVKSLVFTKRALQKGIVADVIDVLNRYNEIRHTAWVYATDEPLSELFEATPLLNASSYYSLLSNPEEIFQQSSFIRPIRLNRLIADMDEKAATTRLPYLTIDRRRWIENKKPKPMLAVSGVCFLHDYTLQGCVRRSDLEGLRWLEHDIRRTPIYVKQKGKTIASLVVRNPKTKWSVKAKDGEPAFAVQVEAQGSIIELRKPLSRKQLVQLAEQTVKQEIRRLYELGKAWRIDTLNVSEQLYRQRPNIWKKHQSNGLIPLGDNTLSVSVKLAIGASGKEKLNYRAGD</sequence>
<feature type="domain" description="Spore germination GerAC-like C-terminal" evidence="8">
    <location>
        <begin position="216"/>
        <end position="350"/>
    </location>
</feature>
<keyword evidence="5" id="KW-0472">Membrane</keyword>
<evidence type="ECO:0000256" key="3">
    <source>
        <dbReference type="ARBA" id="ARBA00022544"/>
    </source>
</evidence>
<dbReference type="InterPro" id="IPR046953">
    <property type="entry name" value="Spore_GerAC-like_C"/>
</dbReference>
<dbReference type="PATRIC" id="fig|1462.6.peg.1388"/>
<dbReference type="EMBL" id="JYBP01000003">
    <property type="protein sequence ID" value="KJE26290.1"/>
    <property type="molecule type" value="Genomic_DNA"/>
</dbReference>
<dbReference type="Proteomes" id="UP000032522">
    <property type="component" value="Unassembled WGS sequence"/>
</dbReference>
<evidence type="ECO:0000256" key="7">
    <source>
        <dbReference type="ARBA" id="ARBA00023288"/>
    </source>
</evidence>
<keyword evidence="7" id="KW-0449">Lipoprotein</keyword>
<evidence type="ECO:0000256" key="4">
    <source>
        <dbReference type="ARBA" id="ARBA00022729"/>
    </source>
</evidence>
<accession>A0A0D8BQ99</accession>
<dbReference type="OrthoDB" id="2380468at2"/>
<dbReference type="InterPro" id="IPR038501">
    <property type="entry name" value="Spore_GerAC_C_sf"/>
</dbReference>
<organism evidence="10 11">
    <name type="scientific">Geobacillus kaustophilus</name>
    <dbReference type="NCBI Taxonomy" id="1462"/>
    <lineage>
        <taxon>Bacteria</taxon>
        <taxon>Bacillati</taxon>
        <taxon>Bacillota</taxon>
        <taxon>Bacilli</taxon>
        <taxon>Bacillales</taxon>
        <taxon>Anoxybacillaceae</taxon>
        <taxon>Geobacillus</taxon>
        <taxon>Geobacillus thermoleovorans group</taxon>
    </lineage>
</organism>
<dbReference type="AlphaFoldDB" id="A0A0D8BQ99"/>
<dbReference type="PANTHER" id="PTHR35789">
    <property type="entry name" value="SPORE GERMINATION PROTEIN B3"/>
    <property type="match status" value="1"/>
</dbReference>
<dbReference type="Pfam" id="PF05504">
    <property type="entry name" value="Spore_GerAC"/>
    <property type="match status" value="1"/>
</dbReference>
<proteinExistence type="inferred from homology"/>
<comment type="subcellular location">
    <subcellularLocation>
        <location evidence="1">Membrane</location>
        <topology evidence="1">Lipid-anchor</topology>
    </subcellularLocation>
</comment>
<dbReference type="PROSITE" id="PS51257">
    <property type="entry name" value="PROKAR_LIPOPROTEIN"/>
    <property type="match status" value="1"/>
</dbReference>
<dbReference type="InterPro" id="IPR008844">
    <property type="entry name" value="Spore_GerAC-like"/>
</dbReference>
<evidence type="ECO:0000256" key="2">
    <source>
        <dbReference type="ARBA" id="ARBA00007886"/>
    </source>
</evidence>
<protein>
    <submittedName>
        <fullName evidence="10">Germination, Ger(X)C family protein</fullName>
    </submittedName>
</protein>
<keyword evidence="4" id="KW-0732">Signal</keyword>
<dbReference type="PANTHER" id="PTHR35789:SF1">
    <property type="entry name" value="SPORE GERMINATION PROTEIN B3"/>
    <property type="match status" value="1"/>
</dbReference>
<evidence type="ECO:0000259" key="9">
    <source>
        <dbReference type="Pfam" id="PF25198"/>
    </source>
</evidence>
<keyword evidence="3" id="KW-0309">Germination</keyword>
<evidence type="ECO:0000259" key="8">
    <source>
        <dbReference type="Pfam" id="PF05504"/>
    </source>
</evidence>
<evidence type="ECO:0000256" key="5">
    <source>
        <dbReference type="ARBA" id="ARBA00023136"/>
    </source>
</evidence>
<name>A0A0D8BQ99_GEOKU</name>
<keyword evidence="6" id="KW-0564">Palmitate</keyword>
<dbReference type="NCBIfam" id="TIGR02887">
    <property type="entry name" value="spore_ger_x_C"/>
    <property type="match status" value="1"/>
</dbReference>
<evidence type="ECO:0000313" key="10">
    <source>
        <dbReference type="EMBL" id="KJE26290.1"/>
    </source>
</evidence>
<dbReference type="GO" id="GO:0016020">
    <property type="term" value="C:membrane"/>
    <property type="evidence" value="ECO:0007669"/>
    <property type="project" value="UniProtKB-SubCell"/>
</dbReference>
<comment type="similarity">
    <text evidence="2">Belongs to the GerABKC lipoprotein family.</text>
</comment>